<accession>A0A9W6H0E0</accession>
<comment type="miscellaneous">
    <text evidence="1">Reaction mechanism of ThiL seems to utilize a direct, inline transfer of the gamma-phosphate of ATP to TMP rather than a phosphorylated enzyme intermediate.</text>
</comment>
<sequence>MSWAFAYAGGMHEDPTVGELSEGEILRRILARTGRAGASLVGPGDDAAVVAAPSGSVVATTDTLIHGPDFRLAWSSGYDLGWKSAAVNLADVAAMGARPTALLVALAMPNDTRASFVEALADGLRDACEALAPGCAVVGGDLTASDVLTIAVTALGDLEGRAPVLRSGARAGDVVAIAGELGRAARGLQVLFTRFRDADGAPVPVDPALLRDGDTGVLEAQLRPAPPIGLGPFAARAGATAMMDVSDGLALDARRMADASAVTIAIDSADLGDDPRIALEGGEDHALLATFPAGALPPGFRPIGRVMPRDEASVHVDGVPYLGAGGWDPYRDWDAAAG</sequence>
<feature type="binding site" evidence="1">
    <location>
        <position position="46"/>
    </location>
    <ligand>
        <name>Mg(2+)</name>
        <dbReference type="ChEBI" id="CHEBI:18420"/>
        <label>4</label>
    </ligand>
</feature>
<dbReference type="GO" id="GO:0005524">
    <property type="term" value="F:ATP binding"/>
    <property type="evidence" value="ECO:0007669"/>
    <property type="project" value="UniProtKB-UniRule"/>
</dbReference>
<keyword evidence="1" id="KW-0784">Thiamine biosynthesis</keyword>
<keyword evidence="1" id="KW-0460">Magnesium</keyword>
<dbReference type="PANTHER" id="PTHR30270">
    <property type="entry name" value="THIAMINE-MONOPHOSPHATE KINASE"/>
    <property type="match status" value="1"/>
</dbReference>
<feature type="domain" description="PurM-like N-terminal" evidence="2">
    <location>
        <begin position="44"/>
        <end position="156"/>
    </location>
</feature>
<keyword evidence="4" id="KW-1185">Reference proteome</keyword>
<keyword evidence="1" id="KW-0067">ATP-binding</keyword>
<comment type="catalytic activity">
    <reaction evidence="1">
        <text>thiamine phosphate + ATP = thiamine diphosphate + ADP</text>
        <dbReference type="Rhea" id="RHEA:15913"/>
        <dbReference type="ChEBI" id="CHEBI:30616"/>
        <dbReference type="ChEBI" id="CHEBI:37575"/>
        <dbReference type="ChEBI" id="CHEBI:58937"/>
        <dbReference type="ChEBI" id="CHEBI:456216"/>
        <dbReference type="EC" id="2.7.4.16"/>
    </reaction>
</comment>
<dbReference type="EC" id="2.7.4.16" evidence="1"/>
<feature type="binding site" evidence="1">
    <location>
        <position position="46"/>
    </location>
    <ligand>
        <name>Mg(2+)</name>
        <dbReference type="ChEBI" id="CHEBI:18420"/>
        <label>3</label>
    </ligand>
</feature>
<dbReference type="GO" id="GO:0000287">
    <property type="term" value="F:magnesium ion binding"/>
    <property type="evidence" value="ECO:0007669"/>
    <property type="project" value="UniProtKB-UniRule"/>
</dbReference>
<dbReference type="InterPro" id="IPR036921">
    <property type="entry name" value="PurM-like_N_sf"/>
</dbReference>
<dbReference type="SUPFAM" id="SSF56042">
    <property type="entry name" value="PurM C-terminal domain-like"/>
    <property type="match status" value="1"/>
</dbReference>
<feature type="binding site" evidence="1">
    <location>
        <position position="60"/>
    </location>
    <ligand>
        <name>Mg(2+)</name>
        <dbReference type="ChEBI" id="CHEBI:18420"/>
        <label>4</label>
    </ligand>
</feature>
<dbReference type="PANTHER" id="PTHR30270:SF0">
    <property type="entry name" value="THIAMINE-MONOPHOSPHATE KINASE"/>
    <property type="match status" value="1"/>
</dbReference>
<dbReference type="GO" id="GO:0009228">
    <property type="term" value="P:thiamine biosynthetic process"/>
    <property type="evidence" value="ECO:0007669"/>
    <property type="project" value="UniProtKB-KW"/>
</dbReference>
<dbReference type="Gene3D" id="3.90.650.10">
    <property type="entry name" value="PurM-like C-terminal domain"/>
    <property type="match status" value="1"/>
</dbReference>
<dbReference type="GO" id="GO:0009229">
    <property type="term" value="P:thiamine diphosphate biosynthetic process"/>
    <property type="evidence" value="ECO:0007669"/>
    <property type="project" value="UniProtKB-UniRule"/>
</dbReference>
<feature type="binding site" evidence="1">
    <location>
        <position position="327"/>
    </location>
    <ligand>
        <name>substrate</name>
    </ligand>
</feature>
<protein>
    <recommendedName>
        <fullName evidence="1">Thiamine-monophosphate kinase</fullName>
        <shortName evidence="1">TMP kinase</shortName>
        <shortName evidence="1">Thiamine-phosphate kinase</shortName>
        <ecNumber evidence="1">2.7.4.16</ecNumber>
    </recommendedName>
</protein>
<reference evidence="3" key="2">
    <citation type="submission" date="2023-01" db="EMBL/GenBank/DDBJ databases">
        <authorList>
            <person name="Sun Q."/>
            <person name="Evtushenko L."/>
        </authorList>
    </citation>
    <scope>NUCLEOTIDE SEQUENCE</scope>
    <source>
        <strain evidence="3">VKM Ac-1020</strain>
    </source>
</reference>
<dbReference type="AlphaFoldDB" id="A0A9W6H0E0"/>
<evidence type="ECO:0000256" key="1">
    <source>
        <dbReference type="HAMAP-Rule" id="MF_02128"/>
    </source>
</evidence>
<comment type="similarity">
    <text evidence="1">Belongs to the thiamine-monophosphate kinase family.</text>
</comment>
<dbReference type="InterPro" id="IPR006283">
    <property type="entry name" value="ThiL-like"/>
</dbReference>
<keyword evidence="1 3" id="KW-0418">Kinase</keyword>
<comment type="function">
    <text evidence="1">Catalyzes the ATP-dependent phosphorylation of thiamine-monophosphate (TMP) to form thiamine-pyrophosphate (TPP), the active form of vitamin B1.</text>
</comment>
<dbReference type="NCBIfam" id="TIGR01379">
    <property type="entry name" value="thiL"/>
    <property type="match status" value="1"/>
</dbReference>
<name>A0A9W6H0E0_9MICO</name>
<dbReference type="EMBL" id="BSEJ01000001">
    <property type="protein sequence ID" value="GLJ59945.1"/>
    <property type="molecule type" value="Genomic_DNA"/>
</dbReference>
<organism evidence="3 4">
    <name type="scientific">Microbacterium barkeri</name>
    <dbReference type="NCBI Taxonomy" id="33917"/>
    <lineage>
        <taxon>Bacteria</taxon>
        <taxon>Bacillati</taxon>
        <taxon>Actinomycetota</taxon>
        <taxon>Actinomycetes</taxon>
        <taxon>Micrococcales</taxon>
        <taxon>Microbacteriaceae</taxon>
        <taxon>Microbacterium</taxon>
    </lineage>
</organism>
<evidence type="ECO:0000313" key="4">
    <source>
        <dbReference type="Proteomes" id="UP001142462"/>
    </source>
</evidence>
<keyword evidence="1" id="KW-0547">Nucleotide-binding</keyword>
<feature type="binding site" evidence="1">
    <location>
        <position position="141"/>
    </location>
    <ligand>
        <name>Mg(2+)</name>
        <dbReference type="ChEBI" id="CHEBI:18420"/>
        <label>1</label>
    </ligand>
</feature>
<keyword evidence="1" id="KW-0479">Metal-binding</keyword>
<comment type="caution">
    <text evidence="3">The sequence shown here is derived from an EMBL/GenBank/DDBJ whole genome shotgun (WGS) entry which is preliminary data.</text>
</comment>
<feature type="binding site" evidence="1">
    <location>
        <position position="62"/>
    </location>
    <ligand>
        <name>Mg(2+)</name>
        <dbReference type="ChEBI" id="CHEBI:18420"/>
        <label>1</label>
    </ligand>
</feature>
<evidence type="ECO:0000259" key="2">
    <source>
        <dbReference type="Pfam" id="PF00586"/>
    </source>
</evidence>
<feature type="binding site" evidence="1">
    <location>
        <begin position="140"/>
        <end position="141"/>
    </location>
    <ligand>
        <name>ATP</name>
        <dbReference type="ChEBI" id="CHEBI:30616"/>
    </ligand>
</feature>
<comment type="pathway">
    <text evidence="1">Cofactor biosynthesis; thiamine diphosphate biosynthesis; thiamine diphosphate from thiamine phosphate: step 1/1.</text>
</comment>
<evidence type="ECO:0000313" key="3">
    <source>
        <dbReference type="EMBL" id="GLJ59945.1"/>
    </source>
</evidence>
<keyword evidence="1" id="KW-0808">Transferase</keyword>
<gene>
    <name evidence="1 3" type="primary">thiL</name>
    <name evidence="3" type="ORF">GCM10017576_00740</name>
</gene>
<dbReference type="HAMAP" id="MF_02128">
    <property type="entry name" value="TMP_kinase"/>
    <property type="match status" value="1"/>
</dbReference>
<dbReference type="CDD" id="cd02194">
    <property type="entry name" value="ThiL"/>
    <property type="match status" value="1"/>
</dbReference>
<proteinExistence type="inferred from homology"/>
<reference evidence="3" key="1">
    <citation type="journal article" date="2014" name="Int. J. Syst. Evol. Microbiol.">
        <title>Complete genome sequence of Corynebacterium casei LMG S-19264T (=DSM 44701T), isolated from a smear-ripened cheese.</title>
        <authorList>
            <consortium name="US DOE Joint Genome Institute (JGI-PGF)"/>
            <person name="Walter F."/>
            <person name="Albersmeier A."/>
            <person name="Kalinowski J."/>
            <person name="Ruckert C."/>
        </authorList>
    </citation>
    <scope>NUCLEOTIDE SEQUENCE</scope>
    <source>
        <strain evidence="3">VKM Ac-1020</strain>
    </source>
</reference>
<dbReference type="Proteomes" id="UP001142462">
    <property type="component" value="Unassembled WGS sequence"/>
</dbReference>
<dbReference type="InterPro" id="IPR016188">
    <property type="entry name" value="PurM-like_N"/>
</dbReference>
<dbReference type="InterPro" id="IPR036676">
    <property type="entry name" value="PurM-like_C_sf"/>
</dbReference>
<dbReference type="Pfam" id="PF00586">
    <property type="entry name" value="AIRS"/>
    <property type="match status" value="1"/>
</dbReference>
<dbReference type="PIRSF" id="PIRSF005303">
    <property type="entry name" value="Thiam_monoph_kin"/>
    <property type="match status" value="1"/>
</dbReference>
<dbReference type="SUPFAM" id="SSF55326">
    <property type="entry name" value="PurM N-terminal domain-like"/>
    <property type="match status" value="1"/>
</dbReference>
<feature type="binding site" evidence="1">
    <location>
        <position position="91"/>
    </location>
    <ligand>
        <name>Mg(2+)</name>
        <dbReference type="ChEBI" id="CHEBI:18420"/>
        <label>4</label>
    </ligand>
</feature>
<comment type="caution">
    <text evidence="1">Lacks conserved residue(s) required for the propagation of feature annotation.</text>
</comment>
<feature type="binding site" evidence="1">
    <location>
        <position position="62"/>
    </location>
    <ligand>
        <name>Mg(2+)</name>
        <dbReference type="ChEBI" id="CHEBI:18420"/>
        <label>2</label>
    </ligand>
</feature>
<feature type="binding site" evidence="1">
    <location>
        <position position="61"/>
    </location>
    <ligand>
        <name>Mg(2+)</name>
        <dbReference type="ChEBI" id="CHEBI:18420"/>
        <label>1</label>
    </ligand>
</feature>
<dbReference type="Gene3D" id="3.30.1330.10">
    <property type="entry name" value="PurM-like, N-terminal domain"/>
    <property type="match status" value="1"/>
</dbReference>
<feature type="binding site" evidence="1">
    <location>
        <position position="91"/>
    </location>
    <ligand>
        <name>Mg(2+)</name>
        <dbReference type="ChEBI" id="CHEBI:18420"/>
        <label>2</label>
    </ligand>
</feature>
<feature type="binding site" evidence="1">
    <location>
        <position position="247"/>
    </location>
    <ligand>
        <name>Mg(2+)</name>
        <dbReference type="ChEBI" id="CHEBI:18420"/>
        <label>5</label>
    </ligand>
</feature>
<feature type="binding site" evidence="1">
    <location>
        <position position="283"/>
    </location>
    <ligand>
        <name>substrate</name>
    </ligand>
</feature>
<dbReference type="GO" id="GO:0009030">
    <property type="term" value="F:thiamine-phosphate kinase activity"/>
    <property type="evidence" value="ECO:0007669"/>
    <property type="project" value="UniProtKB-UniRule"/>
</dbReference>
<feature type="binding site" evidence="1">
    <location>
        <position position="91"/>
    </location>
    <ligand>
        <name>Mg(2+)</name>
        <dbReference type="ChEBI" id="CHEBI:18420"/>
        <label>3</label>
    </ligand>
</feature>
<feature type="binding site" evidence="1">
    <location>
        <position position="166"/>
    </location>
    <ligand>
        <name>ATP</name>
        <dbReference type="ChEBI" id="CHEBI:30616"/>
    </ligand>
</feature>
<feature type="binding site" evidence="1">
    <location>
        <position position="244"/>
    </location>
    <ligand>
        <name>Mg(2+)</name>
        <dbReference type="ChEBI" id="CHEBI:18420"/>
        <label>3</label>
    </ligand>
</feature>
<feature type="binding site" evidence="1">
    <location>
        <position position="69"/>
    </location>
    <ligand>
        <name>substrate</name>
    </ligand>
</feature>
<feature type="binding site" evidence="1">
    <location>
        <position position="246"/>
    </location>
    <ligand>
        <name>ATP</name>
        <dbReference type="ChEBI" id="CHEBI:30616"/>
    </ligand>
</feature>